<proteinExistence type="inferred from homology"/>
<dbReference type="Proteomes" id="UP000314982">
    <property type="component" value="Unassembled WGS sequence"/>
</dbReference>
<keyword evidence="1 4" id="KW-0175">Coiled coil</keyword>
<feature type="domain" description="RUN" evidence="6">
    <location>
        <begin position="52"/>
        <end position="184"/>
    </location>
</feature>
<dbReference type="SMART" id="SM00593">
    <property type="entry name" value="RUN"/>
    <property type="match status" value="1"/>
</dbReference>
<reference evidence="7" key="3">
    <citation type="submission" date="2025-09" db="UniProtKB">
        <authorList>
            <consortium name="Ensembl"/>
        </authorList>
    </citation>
    <scope>IDENTIFICATION</scope>
</reference>
<dbReference type="GO" id="GO:0010753">
    <property type="term" value="P:positive regulation of cGMP-mediated signaling"/>
    <property type="evidence" value="ECO:0007669"/>
    <property type="project" value="TreeGrafter"/>
</dbReference>
<dbReference type="Gene3D" id="1.20.58.900">
    <property type="match status" value="1"/>
</dbReference>
<keyword evidence="8" id="KW-1185">Reference proteome</keyword>
<dbReference type="Ensembl" id="ENSHHUT00000070300.1">
    <property type="protein sequence ID" value="ENSHHUP00000068016.1"/>
    <property type="gene ID" value="ENSHHUG00000040094.1"/>
</dbReference>
<dbReference type="InterPro" id="IPR037213">
    <property type="entry name" value="Run_dom_sf"/>
</dbReference>
<evidence type="ECO:0000313" key="8">
    <source>
        <dbReference type="Proteomes" id="UP000314982"/>
    </source>
</evidence>
<protein>
    <recommendedName>
        <fullName evidence="3">RUN domain-containing protein 3A</fullName>
    </recommendedName>
</protein>
<comment type="similarity">
    <text evidence="2">Belongs to the RUNDC3 family.</text>
</comment>
<feature type="region of interest" description="Disordered" evidence="5">
    <location>
        <begin position="350"/>
        <end position="369"/>
    </location>
</feature>
<dbReference type="InterPro" id="IPR004012">
    <property type="entry name" value="Run_dom"/>
</dbReference>
<evidence type="ECO:0000256" key="1">
    <source>
        <dbReference type="ARBA" id="ARBA00023054"/>
    </source>
</evidence>
<dbReference type="PROSITE" id="PS50826">
    <property type="entry name" value="RUN"/>
    <property type="match status" value="1"/>
</dbReference>
<organism evidence="7 8">
    <name type="scientific">Hucho hucho</name>
    <name type="common">huchen</name>
    <dbReference type="NCBI Taxonomy" id="62062"/>
    <lineage>
        <taxon>Eukaryota</taxon>
        <taxon>Metazoa</taxon>
        <taxon>Chordata</taxon>
        <taxon>Craniata</taxon>
        <taxon>Vertebrata</taxon>
        <taxon>Euteleostomi</taxon>
        <taxon>Actinopterygii</taxon>
        <taxon>Neopterygii</taxon>
        <taxon>Teleostei</taxon>
        <taxon>Protacanthopterygii</taxon>
        <taxon>Salmoniformes</taxon>
        <taxon>Salmonidae</taxon>
        <taxon>Salmoninae</taxon>
        <taxon>Hucho</taxon>
    </lineage>
</organism>
<evidence type="ECO:0000256" key="5">
    <source>
        <dbReference type="SAM" id="MobiDB-lite"/>
    </source>
</evidence>
<dbReference type="GeneTree" id="ENSGT00940000158922"/>
<evidence type="ECO:0000256" key="4">
    <source>
        <dbReference type="SAM" id="Coils"/>
    </source>
</evidence>
<dbReference type="InterPro" id="IPR047340">
    <property type="entry name" value="RUNDC3A_B"/>
</dbReference>
<dbReference type="Pfam" id="PF02759">
    <property type="entry name" value="RUN"/>
    <property type="match status" value="1"/>
</dbReference>
<accession>A0A4W5PTB0</accession>
<feature type="compositionally biased region" description="Polar residues" evidence="5">
    <location>
        <begin position="350"/>
        <end position="365"/>
    </location>
</feature>
<dbReference type="AlphaFoldDB" id="A0A4W5PTB0"/>
<name>A0A4W5PTB0_9TELE</name>
<dbReference type="PANTHER" id="PTHR46251">
    <property type="entry name" value="RUN DOMAIN-CONTAINING 3 PROTEIN RUNDC3"/>
    <property type="match status" value="1"/>
</dbReference>
<evidence type="ECO:0000313" key="7">
    <source>
        <dbReference type="Ensembl" id="ENSHHUP00000068016.1"/>
    </source>
</evidence>
<evidence type="ECO:0000259" key="6">
    <source>
        <dbReference type="PROSITE" id="PS50826"/>
    </source>
</evidence>
<evidence type="ECO:0000256" key="2">
    <source>
        <dbReference type="ARBA" id="ARBA00034727"/>
    </source>
</evidence>
<dbReference type="FunFam" id="1.20.58.900:FF:000005">
    <property type="entry name" value="RUN domain-containing protein 3A isoform X1"/>
    <property type="match status" value="1"/>
</dbReference>
<reference evidence="7" key="2">
    <citation type="submission" date="2025-08" db="UniProtKB">
        <authorList>
            <consortium name="Ensembl"/>
        </authorList>
    </citation>
    <scope>IDENTIFICATION</scope>
</reference>
<dbReference type="PANTHER" id="PTHR46251:SF4">
    <property type="entry name" value="RUN DOMAIN-CONTAINING PROTEIN 3A"/>
    <property type="match status" value="1"/>
</dbReference>
<feature type="coiled-coil region" evidence="4">
    <location>
        <begin position="267"/>
        <end position="301"/>
    </location>
</feature>
<reference evidence="8" key="1">
    <citation type="submission" date="2018-06" db="EMBL/GenBank/DDBJ databases">
        <title>Genome assembly of Danube salmon.</title>
        <authorList>
            <person name="Macqueen D.J."/>
            <person name="Gundappa M.K."/>
        </authorList>
    </citation>
    <scope>NUCLEOTIDE SEQUENCE [LARGE SCALE GENOMIC DNA]</scope>
</reference>
<dbReference type="SUPFAM" id="SSF140741">
    <property type="entry name" value="RUN domain-like"/>
    <property type="match status" value="1"/>
</dbReference>
<evidence type="ECO:0000256" key="3">
    <source>
        <dbReference type="ARBA" id="ARBA00034858"/>
    </source>
</evidence>
<sequence>MESGCVRKAMAMGLTSKKASSRSVGVERRNLITVCRFSVKTLLEKYTAEPIDDSSEEFVNFAAILEHILSHRFKGPGSWFSSDGQRSFWDYIRLACSKVQNNCIASIENIENISTSRAKGRAWIRVALMEKRLSEYVATALRDTRTTRRFYDDGAIILREEATVLTGMLIGLSAIDFSFCLKGEALDGKSPAVIDFTPYLKFTQSYDYLSDEDDRCSVDSSASDESVPEHPYIPLLTDEESWRNKCRKMEQRFKIVYAQKGYLEELVRLRESQLKNVETENKKLSARLEELSVQSLQEKKELESIVLELQAQLKCRSDFYTDVNVTVFHDVTHPFRRSFHSLEQLSADVSLNSDSQKTDGQQNGDTGKDYTPSMLGLCGSLASLPSCKSMSSLKSSECLVNISMEPSPALSPS</sequence>